<protein>
    <submittedName>
        <fullName evidence="1">Uncharacterized protein</fullName>
    </submittedName>
</protein>
<organism evidence="1">
    <name type="scientific">marine sediment metagenome</name>
    <dbReference type="NCBI Taxonomy" id="412755"/>
    <lineage>
        <taxon>unclassified sequences</taxon>
        <taxon>metagenomes</taxon>
        <taxon>ecological metagenomes</taxon>
    </lineage>
</organism>
<sequence>MAKTKSNPHDVLTSWEVTRPGNGRVILRLGSYPAEFLFSLPADFALDFGKEVVKEARRALRNPRGRLGYD</sequence>
<accession>A0A0F9B514</accession>
<proteinExistence type="predicted"/>
<reference evidence="1" key="1">
    <citation type="journal article" date="2015" name="Nature">
        <title>Complex archaea that bridge the gap between prokaryotes and eukaryotes.</title>
        <authorList>
            <person name="Spang A."/>
            <person name="Saw J.H."/>
            <person name="Jorgensen S.L."/>
            <person name="Zaremba-Niedzwiedzka K."/>
            <person name="Martijn J."/>
            <person name="Lind A.E."/>
            <person name="van Eijk R."/>
            <person name="Schleper C."/>
            <person name="Guy L."/>
            <person name="Ettema T.J."/>
        </authorList>
    </citation>
    <scope>NUCLEOTIDE SEQUENCE</scope>
</reference>
<dbReference type="EMBL" id="LAZR01042704">
    <property type="protein sequence ID" value="KKL08877.1"/>
    <property type="molecule type" value="Genomic_DNA"/>
</dbReference>
<gene>
    <name evidence="1" type="ORF">LCGC14_2571470</name>
</gene>
<evidence type="ECO:0000313" key="1">
    <source>
        <dbReference type="EMBL" id="KKL08877.1"/>
    </source>
</evidence>
<dbReference type="AlphaFoldDB" id="A0A0F9B514"/>
<comment type="caution">
    <text evidence="1">The sequence shown here is derived from an EMBL/GenBank/DDBJ whole genome shotgun (WGS) entry which is preliminary data.</text>
</comment>
<name>A0A0F9B514_9ZZZZ</name>